<organism evidence="4 5">
    <name type="scientific">Muraenolepis orangiensis</name>
    <name type="common">Patagonian moray cod</name>
    <dbReference type="NCBI Taxonomy" id="630683"/>
    <lineage>
        <taxon>Eukaryota</taxon>
        <taxon>Metazoa</taxon>
        <taxon>Chordata</taxon>
        <taxon>Craniata</taxon>
        <taxon>Vertebrata</taxon>
        <taxon>Euteleostomi</taxon>
        <taxon>Actinopterygii</taxon>
        <taxon>Neopterygii</taxon>
        <taxon>Teleostei</taxon>
        <taxon>Neoteleostei</taxon>
        <taxon>Acanthomorphata</taxon>
        <taxon>Zeiogadaria</taxon>
        <taxon>Gadariae</taxon>
        <taxon>Gadiformes</taxon>
        <taxon>Muraenolepidoidei</taxon>
        <taxon>Muraenolepididae</taxon>
        <taxon>Muraenolepis</taxon>
    </lineage>
</organism>
<dbReference type="Pfam" id="PF12796">
    <property type="entry name" value="Ank_2"/>
    <property type="match status" value="1"/>
</dbReference>
<dbReference type="PROSITE" id="PS50297">
    <property type="entry name" value="ANK_REP_REGION"/>
    <property type="match status" value="2"/>
</dbReference>
<dbReference type="GO" id="GO:0005634">
    <property type="term" value="C:nucleus"/>
    <property type="evidence" value="ECO:0007669"/>
    <property type="project" value="TreeGrafter"/>
</dbReference>
<dbReference type="EMBL" id="JANIIK010000048">
    <property type="protein sequence ID" value="KAJ3598872.1"/>
    <property type="molecule type" value="Genomic_DNA"/>
</dbReference>
<evidence type="ECO:0000256" key="1">
    <source>
        <dbReference type="ARBA" id="ARBA00022737"/>
    </source>
</evidence>
<feature type="repeat" description="ANK" evidence="3">
    <location>
        <begin position="71"/>
        <end position="103"/>
    </location>
</feature>
<dbReference type="SMART" id="SM00248">
    <property type="entry name" value="ANK"/>
    <property type="match status" value="4"/>
</dbReference>
<name>A0A9Q0IFT0_9TELE</name>
<sequence length="164" mass="17859">MMERSQTDQLCSASANGHLAEVKRFLQNGAHVNGRNEFGRTALQVVKLGCPTVAKCLLDAGADPDRRDPVYSLTVVHDAAREGFVDMVRVLVNHEADVNLVDERGNLPLHLAAGEGHTEVVQLLAERTAEPGRRNAEGRNAYDLALGGGKAATAEWIDYFRNLK</sequence>
<dbReference type="OrthoDB" id="163438at2759"/>
<dbReference type="InterPro" id="IPR050776">
    <property type="entry name" value="Ank_Repeat/CDKN_Inhibitor"/>
</dbReference>
<dbReference type="AlphaFoldDB" id="A0A9Q0IFT0"/>
<evidence type="ECO:0000256" key="2">
    <source>
        <dbReference type="ARBA" id="ARBA00023043"/>
    </source>
</evidence>
<dbReference type="PANTHER" id="PTHR24201:SF14">
    <property type="entry name" value="CYCLIN-DEPENDENT KINASE 4 INHIBITOR C-LIKE"/>
    <property type="match status" value="1"/>
</dbReference>
<dbReference type="Pfam" id="PF13637">
    <property type="entry name" value="Ank_4"/>
    <property type="match status" value="1"/>
</dbReference>
<feature type="repeat" description="ANK" evidence="3">
    <location>
        <begin position="104"/>
        <end position="136"/>
    </location>
</feature>
<accession>A0A9Q0IFT0</accession>
<proteinExistence type="predicted"/>
<dbReference type="InterPro" id="IPR036770">
    <property type="entry name" value="Ankyrin_rpt-contain_sf"/>
</dbReference>
<dbReference type="InterPro" id="IPR002110">
    <property type="entry name" value="Ankyrin_rpt"/>
</dbReference>
<dbReference type="Gene3D" id="1.25.40.20">
    <property type="entry name" value="Ankyrin repeat-containing domain"/>
    <property type="match status" value="1"/>
</dbReference>
<dbReference type="SUPFAM" id="SSF48403">
    <property type="entry name" value="Ankyrin repeat"/>
    <property type="match status" value="1"/>
</dbReference>
<keyword evidence="5" id="KW-1185">Reference proteome</keyword>
<keyword evidence="1" id="KW-0677">Repeat</keyword>
<gene>
    <name evidence="4" type="ORF">NHX12_032835</name>
</gene>
<evidence type="ECO:0000313" key="5">
    <source>
        <dbReference type="Proteomes" id="UP001148018"/>
    </source>
</evidence>
<dbReference type="Proteomes" id="UP001148018">
    <property type="component" value="Unassembled WGS sequence"/>
</dbReference>
<comment type="caution">
    <text evidence="4">The sequence shown here is derived from an EMBL/GenBank/DDBJ whole genome shotgun (WGS) entry which is preliminary data.</text>
</comment>
<evidence type="ECO:0000313" key="4">
    <source>
        <dbReference type="EMBL" id="KAJ3598872.1"/>
    </source>
</evidence>
<evidence type="ECO:0000256" key="3">
    <source>
        <dbReference type="PROSITE-ProRule" id="PRU00023"/>
    </source>
</evidence>
<keyword evidence="2 3" id="KW-0040">ANK repeat</keyword>
<dbReference type="PROSITE" id="PS50088">
    <property type="entry name" value="ANK_REPEAT"/>
    <property type="match status" value="2"/>
</dbReference>
<reference evidence="4" key="1">
    <citation type="submission" date="2022-07" db="EMBL/GenBank/DDBJ databases">
        <title>Chromosome-level genome of Muraenolepis orangiensis.</title>
        <authorList>
            <person name="Kim J."/>
        </authorList>
    </citation>
    <scope>NUCLEOTIDE SEQUENCE</scope>
    <source>
        <strain evidence="4">KU_S4_2022</strain>
        <tissue evidence="4">Muscle</tissue>
    </source>
</reference>
<dbReference type="PANTHER" id="PTHR24201">
    <property type="entry name" value="ANK_REP_REGION DOMAIN-CONTAINING PROTEIN"/>
    <property type="match status" value="1"/>
</dbReference>
<protein>
    <submittedName>
        <fullName evidence="4">Uncharacterized protein</fullName>
    </submittedName>
</protein>